<gene>
    <name evidence="2" type="ORF">OMK_00794</name>
</gene>
<dbReference type="PATRIC" id="fig|1139219.3.peg.762"/>
<name>S0KF28_9ENTE</name>
<dbReference type="RefSeq" id="WP_016171977.1">
    <property type="nucleotide sequence ID" value="NZ_ASWK01000001.1"/>
</dbReference>
<feature type="transmembrane region" description="Helical" evidence="1">
    <location>
        <begin position="12"/>
        <end position="34"/>
    </location>
</feature>
<evidence type="ECO:0000313" key="2">
    <source>
        <dbReference type="EMBL" id="EOT43439.1"/>
    </source>
</evidence>
<evidence type="ECO:0000256" key="1">
    <source>
        <dbReference type="SAM" id="Phobius"/>
    </source>
</evidence>
<dbReference type="Proteomes" id="UP000014127">
    <property type="component" value="Unassembled WGS sequence"/>
</dbReference>
<evidence type="ECO:0000313" key="3">
    <source>
        <dbReference type="Proteomes" id="UP000014127"/>
    </source>
</evidence>
<keyword evidence="3" id="KW-1185">Reference proteome</keyword>
<accession>S0KF28</accession>
<dbReference type="AlphaFoldDB" id="S0KF28"/>
<comment type="caution">
    <text evidence="2">The sequence shown here is derived from an EMBL/GenBank/DDBJ whole genome shotgun (WGS) entry which is preliminary data.</text>
</comment>
<keyword evidence="1" id="KW-1133">Transmembrane helix</keyword>
<keyword evidence="1" id="KW-0472">Membrane</keyword>
<evidence type="ECO:0008006" key="4">
    <source>
        <dbReference type="Google" id="ProtNLM"/>
    </source>
</evidence>
<sequence length="140" mass="16927">MKNRKYRWQPELAVSIIYWSLTFIVLFYSLTLSLENTRPYWKSNLVMVFFFVCVIIGCLRRFVLTEDHIIVFFARFWKKQEFYYHNITRVALVPNGIEFLYLGKEYHFLMRKKTKNAFVAALQAHISTEKFVTKDSDLFQ</sequence>
<proteinExistence type="predicted"/>
<dbReference type="HOGENOM" id="CLU_135677_1_0_9"/>
<feature type="transmembrane region" description="Helical" evidence="1">
    <location>
        <begin position="40"/>
        <end position="59"/>
    </location>
</feature>
<protein>
    <recommendedName>
        <fullName evidence="4">Pore-forming protein</fullName>
    </recommendedName>
</protein>
<dbReference type="Pfam" id="PF17255">
    <property type="entry name" value="EbsA"/>
    <property type="match status" value="1"/>
</dbReference>
<dbReference type="EMBL" id="AHYR01000003">
    <property type="protein sequence ID" value="EOT43439.1"/>
    <property type="molecule type" value="Genomic_DNA"/>
</dbReference>
<reference evidence="2 3" key="1">
    <citation type="submission" date="2013-03" db="EMBL/GenBank/DDBJ databases">
        <title>The Genome Sequence of Enterococcus dispar ATCC_51266 (Illumina only assembly).</title>
        <authorList>
            <consortium name="The Broad Institute Genomics Platform"/>
            <consortium name="The Broad Institute Genome Sequencing Center for Infectious Disease"/>
            <person name="Earl A."/>
            <person name="Russ C."/>
            <person name="Gilmore M."/>
            <person name="Surin D."/>
            <person name="Walker B."/>
            <person name="Young S."/>
            <person name="Zeng Q."/>
            <person name="Gargeya S."/>
            <person name="Fitzgerald M."/>
            <person name="Haas B."/>
            <person name="Abouelleil A."/>
            <person name="Allen A.W."/>
            <person name="Alvarado L."/>
            <person name="Arachchi H.M."/>
            <person name="Berlin A.M."/>
            <person name="Chapman S.B."/>
            <person name="Gainer-Dewar J."/>
            <person name="Goldberg J."/>
            <person name="Griggs A."/>
            <person name="Gujja S."/>
            <person name="Hansen M."/>
            <person name="Howarth C."/>
            <person name="Imamovic A."/>
            <person name="Ireland A."/>
            <person name="Larimer J."/>
            <person name="McCowan C."/>
            <person name="Murphy C."/>
            <person name="Pearson M."/>
            <person name="Poon T.W."/>
            <person name="Priest M."/>
            <person name="Roberts A."/>
            <person name="Saif S."/>
            <person name="Shea T."/>
            <person name="Sisk P."/>
            <person name="Sykes S."/>
            <person name="Wortman J."/>
            <person name="Nusbaum C."/>
            <person name="Birren B."/>
        </authorList>
    </citation>
    <scope>NUCLEOTIDE SEQUENCE [LARGE SCALE GENOMIC DNA]</scope>
    <source>
        <strain evidence="2 3">ATCC 51266</strain>
    </source>
</reference>
<keyword evidence="1" id="KW-0812">Transmembrane</keyword>
<dbReference type="OrthoDB" id="2233065at2"/>
<dbReference type="STRING" id="44009.RV01_GL000079"/>
<dbReference type="InterPro" id="IPR020215">
    <property type="entry name" value="EbsA-like"/>
</dbReference>
<organism evidence="2 3">
    <name type="scientific">Enterococcus dispar ATCC 51266</name>
    <dbReference type="NCBI Taxonomy" id="1139219"/>
    <lineage>
        <taxon>Bacteria</taxon>
        <taxon>Bacillati</taxon>
        <taxon>Bacillota</taxon>
        <taxon>Bacilli</taxon>
        <taxon>Lactobacillales</taxon>
        <taxon>Enterococcaceae</taxon>
        <taxon>Enterococcus</taxon>
    </lineage>
</organism>
<dbReference type="eggNOG" id="ENOG50349T2">
    <property type="taxonomic scope" value="Bacteria"/>
</dbReference>